<feature type="transmembrane region" description="Helical" evidence="1">
    <location>
        <begin position="119"/>
        <end position="137"/>
    </location>
</feature>
<feature type="transmembrane region" description="Helical" evidence="1">
    <location>
        <begin position="30"/>
        <end position="51"/>
    </location>
</feature>
<feature type="transmembrane region" description="Helical" evidence="1">
    <location>
        <begin position="278"/>
        <end position="301"/>
    </location>
</feature>
<feature type="transmembrane region" description="Helical" evidence="1">
    <location>
        <begin position="222"/>
        <end position="240"/>
    </location>
</feature>
<keyword evidence="1" id="KW-0472">Membrane</keyword>
<dbReference type="Proteomes" id="UP000484255">
    <property type="component" value="Unassembled WGS sequence"/>
</dbReference>
<feature type="transmembrane region" description="Helical" evidence="1">
    <location>
        <begin position="96"/>
        <end position="113"/>
    </location>
</feature>
<dbReference type="EMBL" id="JAAGOH010000026">
    <property type="protein sequence ID" value="NDY93039.1"/>
    <property type="molecule type" value="Genomic_DNA"/>
</dbReference>
<keyword evidence="1" id="KW-0812">Transmembrane</keyword>
<feature type="transmembrane region" description="Helical" evidence="1">
    <location>
        <begin position="307"/>
        <end position="325"/>
    </location>
</feature>
<keyword evidence="3" id="KW-1185">Reference proteome</keyword>
<evidence type="ECO:0000313" key="3">
    <source>
        <dbReference type="Proteomes" id="UP000484255"/>
    </source>
</evidence>
<name>A0A7C9TKS9_9BURK</name>
<feature type="transmembrane region" description="Helical" evidence="1">
    <location>
        <begin position="149"/>
        <end position="167"/>
    </location>
</feature>
<feature type="transmembrane region" description="Helical" evidence="1">
    <location>
        <begin position="246"/>
        <end position="266"/>
    </location>
</feature>
<protein>
    <submittedName>
        <fullName evidence="2">NnrS family protein</fullName>
    </submittedName>
</protein>
<feature type="transmembrane region" description="Helical" evidence="1">
    <location>
        <begin position="179"/>
        <end position="201"/>
    </location>
</feature>
<dbReference type="AlphaFoldDB" id="A0A7C9TKS9"/>
<proteinExistence type="predicted"/>
<feature type="transmembrane region" description="Helical" evidence="1">
    <location>
        <begin position="63"/>
        <end position="84"/>
    </location>
</feature>
<dbReference type="Pfam" id="PF05940">
    <property type="entry name" value="NnrS"/>
    <property type="match status" value="1"/>
</dbReference>
<organism evidence="2 3">
    <name type="scientific">Ideonella livida</name>
    <dbReference type="NCBI Taxonomy" id="2707176"/>
    <lineage>
        <taxon>Bacteria</taxon>
        <taxon>Pseudomonadati</taxon>
        <taxon>Pseudomonadota</taxon>
        <taxon>Betaproteobacteria</taxon>
        <taxon>Burkholderiales</taxon>
        <taxon>Sphaerotilaceae</taxon>
        <taxon>Ideonella</taxon>
    </lineage>
</organism>
<feature type="transmembrane region" description="Helical" evidence="1">
    <location>
        <begin position="370"/>
        <end position="388"/>
    </location>
</feature>
<gene>
    <name evidence="2" type="ORF">G3A44_17745</name>
</gene>
<dbReference type="InterPro" id="IPR010266">
    <property type="entry name" value="NnrS"/>
</dbReference>
<comment type="caution">
    <text evidence="2">The sequence shown here is derived from an EMBL/GenBank/DDBJ whole genome shotgun (WGS) entry which is preliminary data.</text>
</comment>
<evidence type="ECO:0000256" key="1">
    <source>
        <dbReference type="SAM" id="Phobius"/>
    </source>
</evidence>
<evidence type="ECO:0000313" key="2">
    <source>
        <dbReference type="EMBL" id="NDY93039.1"/>
    </source>
</evidence>
<accession>A0A7C9TKS9</accession>
<feature type="transmembrane region" description="Helical" evidence="1">
    <location>
        <begin position="346"/>
        <end position="364"/>
    </location>
</feature>
<keyword evidence="1" id="KW-1133">Transmembrane helix</keyword>
<sequence length="404" mass="42961">MATQFIQIEEIRRAPPADRLALWDLGFRPFYQLAGLQAVVSVPLWAAQFLGLLPHPVLAGPLWHAHEMVFGFALAVVIGFLFTAGRHWSGQPTPTGRPLMALAALWVAARVLMWSPWPWAAAVANVAVPLAAAWGLGRALHRGPHRRNHFFVLLLLGLAVAAASLHASALGAGAVTATLAVPLALDVLLFMIAVMGGRVIPMFSQNGVPGLRATRHPPLERLALGSLLGLGAADALQALVPTPHWAPLQALMLGLALATHGLRLVLWQGWKSGRQPLVWVLHLAYAWLCVHLALRLGAWAGLVTPGLAVHALTVGTLGTMTLGMMTRTALGHTGRALRAGALETTAYLLITLAALLRVALPLAAPGWLPLAVGASSVAWALAFGLFLVRYAPWLWRPRADGQPG</sequence>
<reference evidence="2 3" key="1">
    <citation type="submission" date="2020-02" db="EMBL/GenBank/DDBJ databases">
        <title>Ideonella bacterium strain TBM-1.</title>
        <authorList>
            <person name="Chen W.-M."/>
        </authorList>
    </citation>
    <scope>NUCLEOTIDE SEQUENCE [LARGE SCALE GENOMIC DNA]</scope>
    <source>
        <strain evidence="2 3">TBM-1</strain>
    </source>
</reference>
<dbReference type="RefSeq" id="WP_163459090.1">
    <property type="nucleotide sequence ID" value="NZ_JAAGOH010000026.1"/>
</dbReference>